<protein>
    <recommendedName>
        <fullName evidence="3">DDE Tnp4 domain-containing protein</fullName>
    </recommendedName>
</protein>
<dbReference type="AlphaFoldDB" id="A0A8R1E688"/>
<accession>A0A8R1E688</accession>
<organism evidence="1 2">
    <name type="scientific">Caenorhabditis japonica</name>
    <dbReference type="NCBI Taxonomy" id="281687"/>
    <lineage>
        <taxon>Eukaryota</taxon>
        <taxon>Metazoa</taxon>
        <taxon>Ecdysozoa</taxon>
        <taxon>Nematoda</taxon>
        <taxon>Chromadorea</taxon>
        <taxon>Rhabditida</taxon>
        <taxon>Rhabditina</taxon>
        <taxon>Rhabditomorpha</taxon>
        <taxon>Rhabditoidea</taxon>
        <taxon>Rhabditidae</taxon>
        <taxon>Peloderinae</taxon>
        <taxon>Caenorhabditis</taxon>
    </lineage>
</organism>
<proteinExistence type="predicted"/>
<evidence type="ECO:0000313" key="2">
    <source>
        <dbReference type="Proteomes" id="UP000005237"/>
    </source>
</evidence>
<dbReference type="EnsemblMetazoa" id="CJA25024.1">
    <property type="protein sequence ID" value="CJA25024.1"/>
    <property type="gene ID" value="WBGene00180596"/>
</dbReference>
<reference evidence="2" key="1">
    <citation type="submission" date="2010-08" db="EMBL/GenBank/DDBJ databases">
        <authorList>
            <consortium name="Caenorhabditis japonica Sequencing Consortium"/>
            <person name="Wilson R.K."/>
        </authorList>
    </citation>
    <scope>NUCLEOTIDE SEQUENCE [LARGE SCALE GENOMIC DNA]</scope>
    <source>
        <strain evidence="2">DF5081</strain>
    </source>
</reference>
<sequence>MSELGVNSDAQMFRSGPLDTLLQKASEVAGVRKVPGSDTVMPSFILADNGFGLSKFVMTPYRENQLKSTKDIKF</sequence>
<reference evidence="1" key="2">
    <citation type="submission" date="2022-06" db="UniProtKB">
        <authorList>
            <consortium name="EnsemblMetazoa"/>
        </authorList>
    </citation>
    <scope>IDENTIFICATION</scope>
    <source>
        <strain evidence="1">DF5081</strain>
    </source>
</reference>
<dbReference type="Proteomes" id="UP000005237">
    <property type="component" value="Unassembled WGS sequence"/>
</dbReference>
<name>A0A8R1E688_CAEJA</name>
<keyword evidence="2" id="KW-1185">Reference proteome</keyword>
<evidence type="ECO:0000313" key="1">
    <source>
        <dbReference type="EnsemblMetazoa" id="CJA25024.1"/>
    </source>
</evidence>
<evidence type="ECO:0008006" key="3">
    <source>
        <dbReference type="Google" id="ProtNLM"/>
    </source>
</evidence>